<dbReference type="SUPFAM" id="SSF50129">
    <property type="entry name" value="GroES-like"/>
    <property type="match status" value="1"/>
</dbReference>
<accession>D8SAP7</accession>
<feature type="domain" description="Alcohol dehydrogenase-like C-terminal" evidence="2">
    <location>
        <begin position="196"/>
        <end position="330"/>
    </location>
</feature>
<evidence type="ECO:0000313" key="4">
    <source>
        <dbReference type="EMBL" id="EFJ18636.1"/>
    </source>
</evidence>
<dbReference type="Gene3D" id="3.90.180.10">
    <property type="entry name" value="Medium-chain alcohol dehydrogenases, catalytic domain"/>
    <property type="match status" value="1"/>
</dbReference>
<dbReference type="Gene3D" id="3.40.50.720">
    <property type="entry name" value="NAD(P)-binding Rossmann-like Domain"/>
    <property type="match status" value="1"/>
</dbReference>
<dbReference type="eggNOG" id="KOG0024">
    <property type="taxonomic scope" value="Eukaryota"/>
</dbReference>
<dbReference type="Proteomes" id="UP000001514">
    <property type="component" value="Unassembled WGS sequence"/>
</dbReference>
<dbReference type="HOGENOM" id="CLU_026673_11_0_1"/>
<dbReference type="OrthoDB" id="256333at2759"/>
<feature type="domain" description="Alcohol dehydrogenase-like N-terminal" evidence="3">
    <location>
        <begin position="30"/>
        <end position="156"/>
    </location>
</feature>
<keyword evidence="1" id="KW-0560">Oxidoreductase</keyword>
<evidence type="ECO:0000259" key="2">
    <source>
        <dbReference type="Pfam" id="PF00107"/>
    </source>
</evidence>
<dbReference type="PANTHER" id="PTHR43401">
    <property type="entry name" value="L-THREONINE 3-DEHYDROGENASE"/>
    <property type="match status" value="1"/>
</dbReference>
<dbReference type="InParanoid" id="D8SAP7"/>
<sequence>MILENTCILLHGDGALALERSRISSGDMESGSVLLRMIAAEVCGTDVHLKHRRLDTVPYPIIPGHVAVGRVVAMVGSVRDVDGIQIEEGAVVTYLDVIDTCNSCVSCLVDKESTRCPKRRVLGITCRADPRDVKGLLGGWSSHIYLPPNTKIIRLPEVLPPRVFMAGGCGLPTALHAIERAGIKLMDRVLVQGSGPVGLLAALLARLSGAFQVIVTGAPEHRLEVVKRFGIDSTVNIEKAAPSERVAIVRDLTNGRMADVVIEVTGRPEAIPEGMSFCRDGGTYVVVGQYTNNGDAVVNPHHLINRKHLTVKGCWGSDFSHFYKGVQLMAKHVDLPWDSVISQTVRLGDVGKALQQVEKLGIFKALVEEPEAEKAS</sequence>
<name>D8SAP7_SELML</name>
<dbReference type="InterPro" id="IPR013149">
    <property type="entry name" value="ADH-like_C"/>
</dbReference>
<dbReference type="InterPro" id="IPR013154">
    <property type="entry name" value="ADH-like_N"/>
</dbReference>
<protein>
    <recommendedName>
        <fullName evidence="6">Enoyl reductase (ER) domain-containing protein</fullName>
    </recommendedName>
</protein>
<dbReference type="InterPro" id="IPR036291">
    <property type="entry name" value="NAD(P)-bd_dom_sf"/>
</dbReference>
<dbReference type="EMBL" id="GL377609">
    <property type="protein sequence ID" value="EFJ18636.1"/>
    <property type="molecule type" value="Genomic_DNA"/>
</dbReference>
<keyword evidence="5" id="KW-1185">Reference proteome</keyword>
<dbReference type="GO" id="GO:0016491">
    <property type="term" value="F:oxidoreductase activity"/>
    <property type="evidence" value="ECO:0007669"/>
    <property type="project" value="UniProtKB-KW"/>
</dbReference>
<dbReference type="Pfam" id="PF00107">
    <property type="entry name" value="ADH_zinc_N"/>
    <property type="match status" value="1"/>
</dbReference>
<evidence type="ECO:0008006" key="6">
    <source>
        <dbReference type="Google" id="ProtNLM"/>
    </source>
</evidence>
<dbReference type="STRING" id="88036.D8SAP7"/>
<dbReference type="Gramene" id="EFJ18636">
    <property type="protein sequence ID" value="EFJ18636"/>
    <property type="gene ID" value="SELMODRAFT_419837"/>
</dbReference>
<proteinExistence type="predicted"/>
<dbReference type="InterPro" id="IPR011032">
    <property type="entry name" value="GroES-like_sf"/>
</dbReference>
<dbReference type="InterPro" id="IPR050129">
    <property type="entry name" value="Zn_alcohol_dh"/>
</dbReference>
<dbReference type="CDD" id="cd08231">
    <property type="entry name" value="MDR_TM0436_like"/>
    <property type="match status" value="1"/>
</dbReference>
<dbReference type="KEGG" id="smo:SELMODRAFT_419837"/>
<dbReference type="PANTHER" id="PTHR43401:SF1">
    <property type="entry name" value="ENOYL REDUCTASE (ER) DOMAIN-CONTAINING PROTEIN"/>
    <property type="match status" value="1"/>
</dbReference>
<organism evidence="5">
    <name type="scientific">Selaginella moellendorffii</name>
    <name type="common">Spikemoss</name>
    <dbReference type="NCBI Taxonomy" id="88036"/>
    <lineage>
        <taxon>Eukaryota</taxon>
        <taxon>Viridiplantae</taxon>
        <taxon>Streptophyta</taxon>
        <taxon>Embryophyta</taxon>
        <taxon>Tracheophyta</taxon>
        <taxon>Lycopodiopsida</taxon>
        <taxon>Selaginellales</taxon>
        <taxon>Selaginellaceae</taxon>
        <taxon>Selaginella</taxon>
    </lineage>
</organism>
<gene>
    <name evidence="4" type="ORF">SELMODRAFT_419837</name>
</gene>
<dbReference type="SUPFAM" id="SSF51735">
    <property type="entry name" value="NAD(P)-binding Rossmann-fold domains"/>
    <property type="match status" value="1"/>
</dbReference>
<dbReference type="Pfam" id="PF08240">
    <property type="entry name" value="ADH_N"/>
    <property type="match status" value="1"/>
</dbReference>
<dbReference type="AlphaFoldDB" id="D8SAP7"/>
<evidence type="ECO:0000256" key="1">
    <source>
        <dbReference type="ARBA" id="ARBA00023002"/>
    </source>
</evidence>
<evidence type="ECO:0000259" key="3">
    <source>
        <dbReference type="Pfam" id="PF08240"/>
    </source>
</evidence>
<evidence type="ECO:0000313" key="5">
    <source>
        <dbReference type="Proteomes" id="UP000001514"/>
    </source>
</evidence>
<reference evidence="4 5" key="1">
    <citation type="journal article" date="2011" name="Science">
        <title>The Selaginella genome identifies genetic changes associated with the evolution of vascular plants.</title>
        <authorList>
            <person name="Banks J.A."/>
            <person name="Nishiyama T."/>
            <person name="Hasebe M."/>
            <person name="Bowman J.L."/>
            <person name="Gribskov M."/>
            <person name="dePamphilis C."/>
            <person name="Albert V.A."/>
            <person name="Aono N."/>
            <person name="Aoyama T."/>
            <person name="Ambrose B.A."/>
            <person name="Ashton N.W."/>
            <person name="Axtell M.J."/>
            <person name="Barker E."/>
            <person name="Barker M.S."/>
            <person name="Bennetzen J.L."/>
            <person name="Bonawitz N.D."/>
            <person name="Chapple C."/>
            <person name="Cheng C."/>
            <person name="Correa L.G."/>
            <person name="Dacre M."/>
            <person name="DeBarry J."/>
            <person name="Dreyer I."/>
            <person name="Elias M."/>
            <person name="Engstrom E.M."/>
            <person name="Estelle M."/>
            <person name="Feng L."/>
            <person name="Finet C."/>
            <person name="Floyd S.K."/>
            <person name="Frommer W.B."/>
            <person name="Fujita T."/>
            <person name="Gramzow L."/>
            <person name="Gutensohn M."/>
            <person name="Harholt J."/>
            <person name="Hattori M."/>
            <person name="Heyl A."/>
            <person name="Hirai T."/>
            <person name="Hiwatashi Y."/>
            <person name="Ishikawa M."/>
            <person name="Iwata M."/>
            <person name="Karol K.G."/>
            <person name="Koehler B."/>
            <person name="Kolukisaoglu U."/>
            <person name="Kubo M."/>
            <person name="Kurata T."/>
            <person name="Lalonde S."/>
            <person name="Li K."/>
            <person name="Li Y."/>
            <person name="Litt A."/>
            <person name="Lyons E."/>
            <person name="Manning G."/>
            <person name="Maruyama T."/>
            <person name="Michael T.P."/>
            <person name="Mikami K."/>
            <person name="Miyazaki S."/>
            <person name="Morinaga S."/>
            <person name="Murata T."/>
            <person name="Mueller-Roeber B."/>
            <person name="Nelson D.R."/>
            <person name="Obara M."/>
            <person name="Oguri Y."/>
            <person name="Olmstead R.G."/>
            <person name="Onodera N."/>
            <person name="Petersen B.L."/>
            <person name="Pils B."/>
            <person name="Prigge M."/>
            <person name="Rensing S.A."/>
            <person name="Riano-Pachon D.M."/>
            <person name="Roberts A.W."/>
            <person name="Sato Y."/>
            <person name="Scheller H.V."/>
            <person name="Schulz B."/>
            <person name="Schulz C."/>
            <person name="Shakirov E.V."/>
            <person name="Shibagaki N."/>
            <person name="Shinohara N."/>
            <person name="Shippen D.E."/>
            <person name="Soerensen I."/>
            <person name="Sotooka R."/>
            <person name="Sugimoto N."/>
            <person name="Sugita M."/>
            <person name="Sumikawa N."/>
            <person name="Tanurdzic M."/>
            <person name="Theissen G."/>
            <person name="Ulvskov P."/>
            <person name="Wakazuki S."/>
            <person name="Weng J.K."/>
            <person name="Willats W.W."/>
            <person name="Wipf D."/>
            <person name="Wolf P.G."/>
            <person name="Yang L."/>
            <person name="Zimmer A.D."/>
            <person name="Zhu Q."/>
            <person name="Mitros T."/>
            <person name="Hellsten U."/>
            <person name="Loque D."/>
            <person name="Otillar R."/>
            <person name="Salamov A."/>
            <person name="Schmutz J."/>
            <person name="Shapiro H."/>
            <person name="Lindquist E."/>
            <person name="Lucas S."/>
            <person name="Rokhsar D."/>
            <person name="Grigoriev I.V."/>
        </authorList>
    </citation>
    <scope>NUCLEOTIDE SEQUENCE [LARGE SCALE GENOMIC DNA]</scope>
</reference>